<dbReference type="EMBL" id="NXLW01000005">
    <property type="protein sequence ID" value="RDU72682.1"/>
    <property type="molecule type" value="Genomic_DNA"/>
</dbReference>
<dbReference type="Pfam" id="PF01774">
    <property type="entry name" value="UreD"/>
    <property type="match status" value="1"/>
</dbReference>
<evidence type="ECO:0000313" key="3">
    <source>
        <dbReference type="EMBL" id="RDU72682.1"/>
    </source>
</evidence>
<accession>A0A3D8J5B1</accession>
<dbReference type="PANTHER" id="PTHR33643">
    <property type="entry name" value="UREASE ACCESSORY PROTEIN D"/>
    <property type="match status" value="1"/>
</dbReference>
<comment type="caution">
    <text evidence="3">The sequence shown here is derived from an EMBL/GenBank/DDBJ whole genome shotgun (WGS) entry which is preliminary data.</text>
</comment>
<dbReference type="PANTHER" id="PTHR33643:SF1">
    <property type="entry name" value="UREASE ACCESSORY PROTEIN D"/>
    <property type="match status" value="1"/>
</dbReference>
<dbReference type="AlphaFoldDB" id="A0A3D8J5B1"/>
<dbReference type="OrthoDB" id="5328682at2"/>
<sequence>MNSFTQESTLQLKTKVNANNKNIIEKMFFTPPLKILTPLEEDNITTIMLLSVSAGLMKGDNHKIQIEIGKHSKIRLTSQSYEKIHDTQNGHASKHMYITLGENAVLDYTPLPIMPFKNSSFKGHTQIYLEKNSKLYFSEIFCAGRVENGELFDFREFDSKLSIYKNNRLAYFENMLLKPTQVKMQNCCSFDNYTHSLSLIIFDDNIDFSLLKQKVSKANANINIGISKNNESIIIKALAHTSETLLQFRESLELV</sequence>
<dbReference type="InterPro" id="IPR002669">
    <property type="entry name" value="UreD"/>
</dbReference>
<keyword evidence="2" id="KW-0143">Chaperone</keyword>
<comment type="similarity">
    <text evidence="1">Belongs to the UreD family.</text>
</comment>
<dbReference type="HAMAP" id="MF_01384">
    <property type="entry name" value="UreD"/>
    <property type="match status" value="1"/>
</dbReference>
<keyword evidence="4" id="KW-1185">Reference proteome</keyword>
<reference evidence="3 4" key="1">
    <citation type="submission" date="2018-04" db="EMBL/GenBank/DDBJ databases">
        <title>Novel Campyloabacter and Helicobacter Species and Strains.</title>
        <authorList>
            <person name="Mannion A.J."/>
            <person name="Shen Z."/>
            <person name="Fox J.G."/>
        </authorList>
    </citation>
    <scope>NUCLEOTIDE SEQUENCE [LARGE SCALE GENOMIC DNA]</scope>
    <source>
        <strain evidence="3 4">MIT 97-5075</strain>
    </source>
</reference>
<protein>
    <submittedName>
        <fullName evidence="3">Urease accessory protein UreH</fullName>
    </submittedName>
</protein>
<dbReference type="Proteomes" id="UP000256424">
    <property type="component" value="Unassembled WGS sequence"/>
</dbReference>
<evidence type="ECO:0000256" key="1">
    <source>
        <dbReference type="ARBA" id="ARBA00007177"/>
    </source>
</evidence>
<name>A0A3D8J5B1_9HELI</name>
<dbReference type="GO" id="GO:0016151">
    <property type="term" value="F:nickel cation binding"/>
    <property type="evidence" value="ECO:0007669"/>
    <property type="project" value="InterPro"/>
</dbReference>
<evidence type="ECO:0000256" key="2">
    <source>
        <dbReference type="ARBA" id="ARBA00023186"/>
    </source>
</evidence>
<evidence type="ECO:0000313" key="4">
    <source>
        <dbReference type="Proteomes" id="UP000256424"/>
    </source>
</evidence>
<organism evidence="3 4">
    <name type="scientific">Helicobacter aurati</name>
    <dbReference type="NCBI Taxonomy" id="137778"/>
    <lineage>
        <taxon>Bacteria</taxon>
        <taxon>Pseudomonadati</taxon>
        <taxon>Campylobacterota</taxon>
        <taxon>Epsilonproteobacteria</taxon>
        <taxon>Campylobacterales</taxon>
        <taxon>Helicobacteraceae</taxon>
        <taxon>Helicobacter</taxon>
    </lineage>
</organism>
<dbReference type="RefSeq" id="WP_104762476.1">
    <property type="nucleotide sequence ID" value="NZ_FZPM01000004.1"/>
</dbReference>
<gene>
    <name evidence="3" type="ORF">CQA66_03520</name>
</gene>
<proteinExistence type="inferred from homology"/>